<feature type="region of interest" description="Disordered" evidence="1">
    <location>
        <begin position="48"/>
        <end position="79"/>
    </location>
</feature>
<proteinExistence type="predicted"/>
<dbReference type="EMBL" id="KI290340">
    <property type="protein sequence ID" value="ESA07438.1"/>
    <property type="molecule type" value="Genomic_DNA"/>
</dbReference>
<dbReference type="VEuPathDB" id="FungiDB:RhiirFUN_014816"/>
<dbReference type="HOGENOM" id="CLU_2607222_0_0_1"/>
<dbReference type="AlphaFoldDB" id="U9TMB0"/>
<protein>
    <submittedName>
        <fullName evidence="2">Uncharacterized protein</fullName>
    </submittedName>
</protein>
<accession>U9TMB0</accession>
<evidence type="ECO:0000313" key="2">
    <source>
        <dbReference type="EMBL" id="ESA07438.1"/>
    </source>
</evidence>
<sequence>MIQFFCITKTILQKTLYDLKQEIIQVIQSVISPNKCYYLGRATKSYRDASSVEVPENSYPSLNIAPRCTTNSKRKSSET</sequence>
<evidence type="ECO:0000256" key="1">
    <source>
        <dbReference type="SAM" id="MobiDB-lite"/>
    </source>
</evidence>
<name>U9TMB0_RHIID</name>
<organism evidence="2">
    <name type="scientific">Rhizophagus irregularis (strain DAOM 181602 / DAOM 197198 / MUCL 43194)</name>
    <name type="common">Arbuscular mycorrhizal fungus</name>
    <name type="synonym">Glomus intraradices</name>
    <dbReference type="NCBI Taxonomy" id="747089"/>
    <lineage>
        <taxon>Eukaryota</taxon>
        <taxon>Fungi</taxon>
        <taxon>Fungi incertae sedis</taxon>
        <taxon>Mucoromycota</taxon>
        <taxon>Glomeromycotina</taxon>
        <taxon>Glomeromycetes</taxon>
        <taxon>Glomerales</taxon>
        <taxon>Glomeraceae</taxon>
        <taxon>Rhizophagus</taxon>
    </lineage>
</organism>
<gene>
    <name evidence="2" type="ORF">GLOINDRAFT_349476</name>
</gene>
<reference evidence="2" key="1">
    <citation type="submission" date="2013-07" db="EMBL/GenBank/DDBJ databases">
        <title>The genome of an arbuscular mycorrhizal fungus provides insights into the evolution of the oldest plant symbiosis.</title>
        <authorList>
            <consortium name="DOE Joint Genome Institute"/>
            <person name="Tisserant E."/>
            <person name="Malbreil M."/>
            <person name="Kuo A."/>
            <person name="Kohler A."/>
            <person name="Symeonidi A."/>
            <person name="Balestrini R."/>
            <person name="Charron P."/>
            <person name="Duensing N."/>
            <person name="Frei-dit-Frey N."/>
            <person name="Gianinazzi-Pearson V."/>
            <person name="Gilbert B."/>
            <person name="Handa Y."/>
            <person name="Hijri M."/>
            <person name="Kaul R."/>
            <person name="Kawaguchi M."/>
            <person name="Krajinski F."/>
            <person name="Lammers P."/>
            <person name="Lapierre D."/>
            <person name="Masclaux F.G."/>
            <person name="Murat C."/>
            <person name="Morin E."/>
            <person name="Ndikumana S."/>
            <person name="Pagni M."/>
            <person name="Petitpierre D."/>
            <person name="Requena N."/>
            <person name="Rosikiewicz P."/>
            <person name="Riley R."/>
            <person name="Saito K."/>
            <person name="San Clemente H."/>
            <person name="Shapiro H."/>
            <person name="van Tuinen D."/>
            <person name="Becard G."/>
            <person name="Bonfante P."/>
            <person name="Paszkowski U."/>
            <person name="Shachar-Hill Y."/>
            <person name="Young J.P."/>
            <person name="Sanders I.R."/>
            <person name="Henrissat B."/>
            <person name="Rensing S.A."/>
            <person name="Grigoriev I.V."/>
            <person name="Corradi N."/>
            <person name="Roux C."/>
            <person name="Martin F."/>
        </authorList>
    </citation>
    <scope>NUCLEOTIDE SEQUENCE</scope>
    <source>
        <strain evidence="2">DAOM 197198</strain>
    </source>
</reference>